<proteinExistence type="predicted"/>
<dbReference type="RefSeq" id="WP_155321139.1">
    <property type="nucleotide sequence ID" value="NZ_AP021876.1"/>
</dbReference>
<dbReference type="Proteomes" id="UP000425960">
    <property type="component" value="Chromosome"/>
</dbReference>
<dbReference type="KEGG" id="dov:DSCO28_06720"/>
<dbReference type="InterPro" id="IPR045584">
    <property type="entry name" value="Pilin-like"/>
</dbReference>
<dbReference type="NCBIfam" id="TIGR02532">
    <property type="entry name" value="IV_pilin_GFxxxE"/>
    <property type="match status" value="1"/>
</dbReference>
<protein>
    <recommendedName>
        <fullName evidence="5">Prepilin-type N-terminal cleavage/methylation domain-containing protein</fullName>
    </recommendedName>
</protein>
<evidence type="ECO:0000256" key="2">
    <source>
        <dbReference type="SAM" id="Phobius"/>
    </source>
</evidence>
<reference evidence="3 4" key="1">
    <citation type="submission" date="2019-11" db="EMBL/GenBank/DDBJ databases">
        <title>Comparative genomics of hydrocarbon-degrading Desulfosarcina strains.</title>
        <authorList>
            <person name="Watanabe M."/>
            <person name="Kojima H."/>
            <person name="Fukui M."/>
        </authorList>
    </citation>
    <scope>NUCLEOTIDE SEQUENCE [LARGE SCALE GENOMIC DNA]</scope>
    <source>
        <strain evidence="3 4">28bB2T</strain>
    </source>
</reference>
<keyword evidence="2" id="KW-0812">Transmembrane</keyword>
<name>A0A5K7ZGL2_9BACT</name>
<feature type="compositionally biased region" description="Acidic residues" evidence="1">
    <location>
        <begin position="113"/>
        <end position="143"/>
    </location>
</feature>
<keyword evidence="2" id="KW-1133">Transmembrane helix</keyword>
<evidence type="ECO:0000256" key="1">
    <source>
        <dbReference type="SAM" id="MobiDB-lite"/>
    </source>
</evidence>
<organism evidence="3 4">
    <name type="scientific">Desulfosarcina ovata subsp. sediminis</name>
    <dbReference type="NCBI Taxonomy" id="885957"/>
    <lineage>
        <taxon>Bacteria</taxon>
        <taxon>Pseudomonadati</taxon>
        <taxon>Thermodesulfobacteriota</taxon>
        <taxon>Desulfobacteria</taxon>
        <taxon>Desulfobacterales</taxon>
        <taxon>Desulfosarcinaceae</taxon>
        <taxon>Desulfosarcina</taxon>
    </lineage>
</organism>
<keyword evidence="2" id="KW-0472">Membrane</keyword>
<dbReference type="Gene3D" id="3.30.700.10">
    <property type="entry name" value="Glycoprotein, Type 4 Pilin"/>
    <property type="match status" value="1"/>
</dbReference>
<accession>A0A5K7ZGL2</accession>
<evidence type="ECO:0000313" key="3">
    <source>
        <dbReference type="EMBL" id="BBO80106.1"/>
    </source>
</evidence>
<feature type="region of interest" description="Disordered" evidence="1">
    <location>
        <begin position="96"/>
        <end position="143"/>
    </location>
</feature>
<sequence length="282" mass="30748">MSLTNRRSGKENGFTLIELLVAMAISGVVLAGIYEAYLDQLRTTITQQRIVDMNQNLRAAVLIMERDLRMNGANPTGNASAGFVTAEDAKLRIAMDDGGTDNEENNTNNAIDDGNDNDDDGLTDEGVDDVDNDGDGEVDEADEAEWYDGDITDESEVIEFDLNNGNLRRRANSQGSDDPTDGTGITKWIATNIDAINFVYLDDDGDVLTTPVTGSDLDDIRSVQVTIIARSGDTVPVLMRKHTDNTIYSNPQGTVILDKSAAPDQFRRQMVTTTIKCRNMGL</sequence>
<dbReference type="InterPro" id="IPR012902">
    <property type="entry name" value="N_methyl_site"/>
</dbReference>
<dbReference type="Pfam" id="PF07963">
    <property type="entry name" value="N_methyl"/>
    <property type="match status" value="1"/>
</dbReference>
<evidence type="ECO:0000313" key="4">
    <source>
        <dbReference type="Proteomes" id="UP000425960"/>
    </source>
</evidence>
<dbReference type="AlphaFoldDB" id="A0A5K7ZGL2"/>
<dbReference type="EMBL" id="AP021876">
    <property type="protein sequence ID" value="BBO80106.1"/>
    <property type="molecule type" value="Genomic_DNA"/>
</dbReference>
<feature type="transmembrane region" description="Helical" evidence="2">
    <location>
        <begin position="12"/>
        <end position="34"/>
    </location>
</feature>
<dbReference type="SUPFAM" id="SSF54523">
    <property type="entry name" value="Pili subunits"/>
    <property type="match status" value="1"/>
</dbReference>
<gene>
    <name evidence="3" type="ORF">DSCO28_06720</name>
</gene>
<evidence type="ECO:0008006" key="5">
    <source>
        <dbReference type="Google" id="ProtNLM"/>
    </source>
</evidence>